<keyword evidence="2" id="KW-1185">Reference proteome</keyword>
<dbReference type="Proteomes" id="UP000198211">
    <property type="component" value="Unassembled WGS sequence"/>
</dbReference>
<protein>
    <submittedName>
        <fullName evidence="1">Retrotransposon protein, Ty3-gypsy subclass</fullName>
    </submittedName>
</protein>
<dbReference type="InterPro" id="IPR043128">
    <property type="entry name" value="Rev_trsase/Diguanyl_cyclase"/>
</dbReference>
<reference evidence="2" key="1">
    <citation type="submission" date="2017-03" db="EMBL/GenBank/DDBJ databases">
        <title>Phytopthora megakarya and P. palmivora, two closely related causual agents of cacao black pod achieved similar genome size and gene model numbers by different mechanisms.</title>
        <authorList>
            <person name="Ali S."/>
            <person name="Shao J."/>
            <person name="Larry D.J."/>
            <person name="Kronmiller B."/>
            <person name="Shen D."/>
            <person name="Strem M.D."/>
            <person name="Melnick R.L."/>
            <person name="Guiltinan M.J."/>
            <person name="Tyler B.M."/>
            <person name="Meinhardt L.W."/>
            <person name="Bailey B.A."/>
        </authorList>
    </citation>
    <scope>NUCLEOTIDE SEQUENCE [LARGE SCALE GENOMIC DNA]</scope>
    <source>
        <strain evidence="2">zdho120</strain>
    </source>
</reference>
<proteinExistence type="predicted"/>
<dbReference type="EMBL" id="NBNE01000124">
    <property type="protein sequence ID" value="OWZ22599.1"/>
    <property type="molecule type" value="Genomic_DNA"/>
</dbReference>
<name>A0A225X008_9STRA</name>
<evidence type="ECO:0000313" key="2">
    <source>
        <dbReference type="Proteomes" id="UP000198211"/>
    </source>
</evidence>
<dbReference type="Gene3D" id="3.30.70.270">
    <property type="match status" value="1"/>
</dbReference>
<dbReference type="SUPFAM" id="SSF56672">
    <property type="entry name" value="DNA/RNA polymerases"/>
    <property type="match status" value="1"/>
</dbReference>
<gene>
    <name evidence="1" type="ORF">PHMEG_0002677</name>
</gene>
<accession>A0A225X008</accession>
<dbReference type="AlphaFoldDB" id="A0A225X008"/>
<dbReference type="PANTHER" id="PTHR33064">
    <property type="entry name" value="POL PROTEIN"/>
    <property type="match status" value="1"/>
</dbReference>
<sequence>MQRVLVELIPHNAQVWIDDVLIYAKTGGEFNDVIRRSFLLLHRHNLKLNLKESCLFQREVTWCGRVISGDGVRHDPARISALTELPLPTTAAELQYFVCTSN</sequence>
<organism evidence="1 2">
    <name type="scientific">Phytophthora megakarya</name>
    <dbReference type="NCBI Taxonomy" id="4795"/>
    <lineage>
        <taxon>Eukaryota</taxon>
        <taxon>Sar</taxon>
        <taxon>Stramenopiles</taxon>
        <taxon>Oomycota</taxon>
        <taxon>Peronosporomycetes</taxon>
        <taxon>Peronosporales</taxon>
        <taxon>Peronosporaceae</taxon>
        <taxon>Phytophthora</taxon>
    </lineage>
</organism>
<dbReference type="InterPro" id="IPR051320">
    <property type="entry name" value="Viral_Replic_Matur_Polypro"/>
</dbReference>
<dbReference type="InterPro" id="IPR043502">
    <property type="entry name" value="DNA/RNA_pol_sf"/>
</dbReference>
<dbReference type="OrthoDB" id="126297at2759"/>
<dbReference type="PANTHER" id="PTHR33064:SF37">
    <property type="entry name" value="RIBONUCLEASE H"/>
    <property type="match status" value="1"/>
</dbReference>
<comment type="caution">
    <text evidence="1">The sequence shown here is derived from an EMBL/GenBank/DDBJ whole genome shotgun (WGS) entry which is preliminary data.</text>
</comment>
<evidence type="ECO:0000313" key="1">
    <source>
        <dbReference type="EMBL" id="OWZ22599.1"/>
    </source>
</evidence>